<feature type="transmembrane region" description="Helical" evidence="1">
    <location>
        <begin position="78"/>
        <end position="97"/>
    </location>
</feature>
<protein>
    <submittedName>
        <fullName evidence="2">Uncharacterized protein</fullName>
    </submittedName>
</protein>
<feature type="transmembrane region" description="Helical" evidence="1">
    <location>
        <begin position="6"/>
        <end position="32"/>
    </location>
</feature>
<keyword evidence="1" id="KW-0472">Membrane</keyword>
<evidence type="ECO:0000256" key="1">
    <source>
        <dbReference type="SAM" id="Phobius"/>
    </source>
</evidence>
<feature type="transmembrane region" description="Helical" evidence="1">
    <location>
        <begin position="44"/>
        <end position="66"/>
    </location>
</feature>
<keyword evidence="1" id="KW-0812">Transmembrane</keyword>
<evidence type="ECO:0000313" key="3">
    <source>
        <dbReference type="Proteomes" id="UP000231693"/>
    </source>
</evidence>
<keyword evidence="3" id="KW-1185">Reference proteome</keyword>
<gene>
    <name evidence="2" type="ORF">CLV28_1512</name>
</gene>
<organism evidence="2 3">
    <name type="scientific">Sediminihabitans luteus</name>
    <dbReference type="NCBI Taxonomy" id="1138585"/>
    <lineage>
        <taxon>Bacteria</taxon>
        <taxon>Bacillati</taxon>
        <taxon>Actinomycetota</taxon>
        <taxon>Actinomycetes</taxon>
        <taxon>Micrococcales</taxon>
        <taxon>Cellulomonadaceae</taxon>
        <taxon>Sediminihabitans</taxon>
    </lineage>
</organism>
<keyword evidence="1" id="KW-1133">Transmembrane helix</keyword>
<comment type="caution">
    <text evidence="2">The sequence shown here is derived from an EMBL/GenBank/DDBJ whole genome shotgun (WGS) entry which is preliminary data.</text>
</comment>
<dbReference type="Proteomes" id="UP000231693">
    <property type="component" value="Unassembled WGS sequence"/>
</dbReference>
<name>A0A2M9CQ25_9CELL</name>
<dbReference type="AlphaFoldDB" id="A0A2M9CQ25"/>
<proteinExistence type="predicted"/>
<accession>A0A2M9CQ25</accession>
<dbReference type="EMBL" id="PGFE01000002">
    <property type="protein sequence ID" value="PJJ74023.1"/>
    <property type="molecule type" value="Genomic_DNA"/>
</dbReference>
<feature type="transmembrane region" description="Helical" evidence="1">
    <location>
        <begin position="104"/>
        <end position="125"/>
    </location>
</feature>
<sequence>MPPPGTLAPVVIPLLLLVGVLCVALAAWAGWFVARDRAVILRQLWGAAVVEGVLLVQGLVAVVQVLQRDAALDGVLFWGYYVTALVILPVAALWAFAERTRWSSVVLLAAALVVAFLELRLWQIWEA</sequence>
<reference evidence="2 3" key="1">
    <citation type="submission" date="2017-11" db="EMBL/GenBank/DDBJ databases">
        <title>Genomic Encyclopedia of Archaeal and Bacterial Type Strains, Phase II (KMG-II): From Individual Species to Whole Genera.</title>
        <authorList>
            <person name="Goeker M."/>
        </authorList>
    </citation>
    <scope>NUCLEOTIDE SEQUENCE [LARGE SCALE GENOMIC DNA]</scope>
    <source>
        <strain evidence="2 3">DSM 25478</strain>
    </source>
</reference>
<evidence type="ECO:0000313" key="2">
    <source>
        <dbReference type="EMBL" id="PJJ74023.1"/>
    </source>
</evidence>